<name>A0ABP8JRW2_9ACTN</name>
<evidence type="ECO:0000256" key="3">
    <source>
        <dbReference type="ARBA" id="ARBA00023125"/>
    </source>
</evidence>
<dbReference type="EMBL" id="BAABFR010000041">
    <property type="protein sequence ID" value="GAA4395091.1"/>
    <property type="molecule type" value="Genomic_DNA"/>
</dbReference>
<evidence type="ECO:0000313" key="8">
    <source>
        <dbReference type="Proteomes" id="UP001500635"/>
    </source>
</evidence>
<keyword evidence="3" id="KW-0238">DNA-binding</keyword>
<keyword evidence="2" id="KW-0805">Transcription regulation</keyword>
<dbReference type="InterPro" id="IPR036390">
    <property type="entry name" value="WH_DNA-bd_sf"/>
</dbReference>
<evidence type="ECO:0000256" key="2">
    <source>
        <dbReference type="ARBA" id="ARBA00023015"/>
    </source>
</evidence>
<dbReference type="SUPFAM" id="SSF46785">
    <property type="entry name" value="Winged helix' DNA-binding domain"/>
    <property type="match status" value="1"/>
</dbReference>
<comment type="similarity">
    <text evidence="1">Belongs to the LysR transcriptional regulatory family.</text>
</comment>
<evidence type="ECO:0000256" key="5">
    <source>
        <dbReference type="ARBA" id="ARBA00023163"/>
    </source>
</evidence>
<feature type="domain" description="HTH lysR-type" evidence="6">
    <location>
        <begin position="16"/>
        <end position="74"/>
    </location>
</feature>
<dbReference type="Pfam" id="PF03466">
    <property type="entry name" value="LysR_substrate"/>
    <property type="match status" value="1"/>
</dbReference>
<reference evidence="8" key="1">
    <citation type="journal article" date="2019" name="Int. J. Syst. Evol. Microbiol.">
        <title>The Global Catalogue of Microorganisms (GCM) 10K type strain sequencing project: providing services to taxonomists for standard genome sequencing and annotation.</title>
        <authorList>
            <consortium name="The Broad Institute Genomics Platform"/>
            <consortium name="The Broad Institute Genome Sequencing Center for Infectious Disease"/>
            <person name="Wu L."/>
            <person name="Ma J."/>
        </authorList>
    </citation>
    <scope>NUCLEOTIDE SEQUENCE [LARGE SCALE GENOMIC DNA]</scope>
    <source>
        <strain evidence="8">JCM 17688</strain>
    </source>
</reference>
<dbReference type="PANTHER" id="PTHR30346:SF0">
    <property type="entry name" value="HCA OPERON TRANSCRIPTIONAL ACTIVATOR HCAR"/>
    <property type="match status" value="1"/>
</dbReference>
<comment type="caution">
    <text evidence="7">The sequence shown here is derived from an EMBL/GenBank/DDBJ whole genome shotgun (WGS) entry which is preliminary data.</text>
</comment>
<dbReference type="Gene3D" id="1.10.10.10">
    <property type="entry name" value="Winged helix-like DNA-binding domain superfamily/Winged helix DNA-binding domain"/>
    <property type="match status" value="1"/>
</dbReference>
<dbReference type="Gene3D" id="3.40.190.10">
    <property type="entry name" value="Periplasmic binding protein-like II"/>
    <property type="match status" value="2"/>
</dbReference>
<evidence type="ECO:0000259" key="6">
    <source>
        <dbReference type="PROSITE" id="PS50931"/>
    </source>
</evidence>
<gene>
    <name evidence="7" type="ORF">GCM10023147_27890</name>
</gene>
<sequence>MPKPDALVGALSSSPFTLRQLECFLAVAETGSITAAAAVLHASDSAVSDALTALERALGANLLHRRRSRGANLTSDGLAVLPIAHRVVAEAEDLRAAVGRESSVLTGPVRVGAVDTLAPVLLPALIGEARERHAALRVQFRTGEQPALLDALANADLDVVLAFDIDVPPELERRRLFSTEACIVVAESHPIAGRRAARLEEIADEPMILLDILASRVHTLELMSSRSITPRIALRTHNYELCRSLVGRGLGYTLLMRRDIDPMTWDGGRVVFVPIEPAPRTVDALAVWVSGDVPARLAAIIDVAVSVGGSPPPR</sequence>
<accession>A0ABP8JRW2</accession>
<dbReference type="PROSITE" id="PS50931">
    <property type="entry name" value="HTH_LYSR"/>
    <property type="match status" value="1"/>
</dbReference>
<dbReference type="PANTHER" id="PTHR30346">
    <property type="entry name" value="TRANSCRIPTIONAL DUAL REGULATOR HCAR-RELATED"/>
    <property type="match status" value="1"/>
</dbReference>
<protein>
    <submittedName>
        <fullName evidence="7">LysR family transcriptional regulator</fullName>
    </submittedName>
</protein>
<dbReference type="InterPro" id="IPR036388">
    <property type="entry name" value="WH-like_DNA-bd_sf"/>
</dbReference>
<keyword evidence="8" id="KW-1185">Reference proteome</keyword>
<dbReference type="Pfam" id="PF00126">
    <property type="entry name" value="HTH_1"/>
    <property type="match status" value="1"/>
</dbReference>
<dbReference type="InterPro" id="IPR000847">
    <property type="entry name" value="LysR_HTH_N"/>
</dbReference>
<proteinExistence type="inferred from homology"/>
<evidence type="ECO:0000313" key="7">
    <source>
        <dbReference type="EMBL" id="GAA4395091.1"/>
    </source>
</evidence>
<dbReference type="SUPFAM" id="SSF53850">
    <property type="entry name" value="Periplasmic binding protein-like II"/>
    <property type="match status" value="1"/>
</dbReference>
<organism evidence="7 8">
    <name type="scientific">Tsukamurella soli</name>
    <dbReference type="NCBI Taxonomy" id="644556"/>
    <lineage>
        <taxon>Bacteria</taxon>
        <taxon>Bacillati</taxon>
        <taxon>Actinomycetota</taxon>
        <taxon>Actinomycetes</taxon>
        <taxon>Mycobacteriales</taxon>
        <taxon>Tsukamurellaceae</taxon>
        <taxon>Tsukamurella</taxon>
    </lineage>
</organism>
<keyword evidence="5" id="KW-0804">Transcription</keyword>
<evidence type="ECO:0000256" key="1">
    <source>
        <dbReference type="ARBA" id="ARBA00009437"/>
    </source>
</evidence>
<dbReference type="RefSeq" id="WP_344996802.1">
    <property type="nucleotide sequence ID" value="NZ_BAABFR010000041.1"/>
</dbReference>
<evidence type="ECO:0000256" key="4">
    <source>
        <dbReference type="ARBA" id="ARBA00023159"/>
    </source>
</evidence>
<dbReference type="InterPro" id="IPR005119">
    <property type="entry name" value="LysR_subst-bd"/>
</dbReference>
<keyword evidence="4" id="KW-0010">Activator</keyword>
<dbReference type="Proteomes" id="UP001500635">
    <property type="component" value="Unassembled WGS sequence"/>
</dbReference>